<dbReference type="Proteomes" id="UP000000822">
    <property type="component" value="Chromosome"/>
</dbReference>
<organism evidence="2 3">
    <name type="scientific">Oceanobacillus iheyensis (strain DSM 14371 / CIP 107618 / JCM 11309 / KCTC 3954 / HTE831)</name>
    <dbReference type="NCBI Taxonomy" id="221109"/>
    <lineage>
        <taxon>Bacteria</taxon>
        <taxon>Bacillati</taxon>
        <taxon>Bacillota</taxon>
        <taxon>Bacilli</taxon>
        <taxon>Bacillales</taxon>
        <taxon>Bacillaceae</taxon>
        <taxon>Oceanobacillus</taxon>
    </lineage>
</organism>
<dbReference type="RefSeq" id="WP_011066943.1">
    <property type="nucleotide sequence ID" value="NC_004193.1"/>
</dbReference>
<feature type="coiled-coil region" evidence="1">
    <location>
        <begin position="6"/>
        <end position="61"/>
    </location>
</feature>
<dbReference type="AlphaFoldDB" id="Q8END6"/>
<dbReference type="eggNOG" id="ENOG50308SN">
    <property type="taxonomic scope" value="Bacteria"/>
</dbReference>
<evidence type="ECO:0000313" key="3">
    <source>
        <dbReference type="Proteomes" id="UP000000822"/>
    </source>
</evidence>
<reference evidence="2 3" key="2">
    <citation type="journal article" date="2002" name="Nucleic Acids Res.">
        <title>Genome sequence of Oceanobacillus iheyensis isolated from the Iheya Ridge and its unexpected adaptive capabilities to extreme environments.</title>
        <authorList>
            <person name="Takami H."/>
            <person name="Takaki Y."/>
            <person name="Uchiyama I."/>
        </authorList>
    </citation>
    <scope>NUCLEOTIDE SEQUENCE [LARGE SCALE GENOMIC DNA]</scope>
    <source>
        <strain evidence="3">DSM 14371 / CIP 107618 / JCM 11309 / KCTC 3954 / HTE831</strain>
    </source>
</reference>
<dbReference type="KEGG" id="oih:OB2550"/>
<dbReference type="SUPFAM" id="SSF90257">
    <property type="entry name" value="Myosin rod fragments"/>
    <property type="match status" value="1"/>
</dbReference>
<keyword evidence="1" id="KW-0175">Coiled coil</keyword>
<dbReference type="EMBL" id="BA000028">
    <property type="protein sequence ID" value="BAC14506.1"/>
    <property type="molecule type" value="Genomic_DNA"/>
</dbReference>
<keyword evidence="3" id="KW-1185">Reference proteome</keyword>
<proteinExistence type="predicted"/>
<name>Q8END6_OCEIH</name>
<protein>
    <submittedName>
        <fullName evidence="2">Uncharacterized protein</fullName>
    </submittedName>
</protein>
<reference evidence="2 3" key="1">
    <citation type="journal article" date="2001" name="FEMS Microbiol. Lett.">
        <title>Oceanobacillus iheyensis gen. nov., sp. nov., a deep-sea extremely halotolerant and alkaliphilic species isolated from a depth of 1050 m on the Iheya Ridge.</title>
        <authorList>
            <person name="Lu J."/>
            <person name="Nogi Y."/>
            <person name="Takami H."/>
        </authorList>
    </citation>
    <scope>NUCLEOTIDE SEQUENCE [LARGE SCALE GENOMIC DNA]</scope>
    <source>
        <strain evidence="3">DSM 14371 / CIP 107618 / JCM 11309 / KCTC 3954 / HTE831</strain>
    </source>
</reference>
<sequence>MTPEMIDRLLLNITELLNEVENIQENSYQMDELVKELESKIENMETNIDDLEKNANQLNDRFFSVIDKAKETINTRHVG</sequence>
<accession>Q8END6</accession>
<dbReference type="Gene3D" id="1.20.5.340">
    <property type="match status" value="1"/>
</dbReference>
<gene>
    <name evidence="2" type="ordered locus">OB2550</name>
</gene>
<dbReference type="HOGENOM" id="CLU_2602537_0_0_9"/>
<dbReference type="OrthoDB" id="2720865at2"/>
<evidence type="ECO:0000256" key="1">
    <source>
        <dbReference type="SAM" id="Coils"/>
    </source>
</evidence>
<evidence type="ECO:0000313" key="2">
    <source>
        <dbReference type="EMBL" id="BAC14506.1"/>
    </source>
</evidence>